<dbReference type="InterPro" id="IPR038078">
    <property type="entry name" value="PhoU-like_sf"/>
</dbReference>
<proteinExistence type="inferred from homology"/>
<dbReference type="Gene3D" id="1.20.58.220">
    <property type="entry name" value="Phosphate transport system protein phou homolog 2, domain 2"/>
    <property type="match status" value="1"/>
</dbReference>
<accession>A0A7C0Y8R6</accession>
<evidence type="ECO:0000256" key="1">
    <source>
        <dbReference type="ARBA" id="ARBA00008591"/>
    </source>
</evidence>
<dbReference type="Pfam" id="PF01865">
    <property type="entry name" value="PhoU_div"/>
    <property type="match status" value="1"/>
</dbReference>
<organism evidence="2">
    <name type="scientific">Thermosulfidibacter takaii</name>
    <dbReference type="NCBI Taxonomy" id="412593"/>
    <lineage>
        <taxon>Bacteria</taxon>
        <taxon>Pseudomonadati</taxon>
        <taxon>Thermosulfidibacterota</taxon>
        <taxon>Thermosulfidibacteria</taxon>
        <taxon>Thermosulfidibacterales</taxon>
        <taxon>Thermosulfidibacteraceae</taxon>
    </lineage>
</organism>
<dbReference type="EMBL" id="DQWS01000157">
    <property type="protein sequence ID" value="HDD53246.1"/>
    <property type="molecule type" value="Genomic_DNA"/>
</dbReference>
<reference evidence="2" key="1">
    <citation type="journal article" date="2020" name="mSystems">
        <title>Genome- and Community-Level Interaction Insights into Carbon Utilization and Element Cycling Functions of Hydrothermarchaeota in Hydrothermal Sediment.</title>
        <authorList>
            <person name="Zhou Z."/>
            <person name="Liu Y."/>
            <person name="Xu W."/>
            <person name="Pan J."/>
            <person name="Luo Z.H."/>
            <person name="Li M."/>
        </authorList>
    </citation>
    <scope>NUCLEOTIDE SEQUENCE [LARGE SCALE GENOMIC DNA]</scope>
    <source>
        <strain evidence="2">HyVt-115</strain>
    </source>
</reference>
<gene>
    <name evidence="2" type="ORF">ENF32_04170</name>
</gene>
<comment type="caution">
    <text evidence="2">The sequence shown here is derived from an EMBL/GenBank/DDBJ whole genome shotgun (WGS) entry which is preliminary data.</text>
</comment>
<protein>
    <submittedName>
        <fullName evidence="2">TIGR00153 family protein</fullName>
    </submittedName>
</protein>
<dbReference type="Proteomes" id="UP000885690">
    <property type="component" value="Unassembled WGS sequence"/>
</dbReference>
<dbReference type="InterPro" id="IPR018445">
    <property type="entry name" value="Put_Phosphate_transp_reg"/>
</dbReference>
<dbReference type="AlphaFoldDB" id="A0A7C0Y8R6"/>
<comment type="similarity">
    <text evidence="1">Belongs to the UPF0111 family.</text>
</comment>
<dbReference type="PANTHER" id="PTHR36536:SF3">
    <property type="entry name" value="UPF0111 PROTEIN HI_1603"/>
    <property type="match status" value="1"/>
</dbReference>
<dbReference type="NCBIfam" id="TIGR00153">
    <property type="entry name" value="TIGR00153 family protein"/>
    <property type="match status" value="1"/>
</dbReference>
<name>A0A7C0Y8R6_9BACT</name>
<dbReference type="InterPro" id="IPR002727">
    <property type="entry name" value="DUF47"/>
</dbReference>
<dbReference type="SUPFAM" id="SSF109755">
    <property type="entry name" value="PhoU-like"/>
    <property type="match status" value="1"/>
</dbReference>
<dbReference type="PANTHER" id="PTHR36536">
    <property type="entry name" value="UPF0111 PROTEIN HI_1603"/>
    <property type="match status" value="1"/>
</dbReference>
<evidence type="ECO:0000313" key="2">
    <source>
        <dbReference type="EMBL" id="HDD53246.1"/>
    </source>
</evidence>
<sequence>MRIFNLFRKSPFEPLQEMMAKVKECAFEVRPLYEALLDGDRERLRKMAERISHLEFEADQIKNRLRASLPRGILMPVARADILEILANEDAIADATEDVAVLMTLKEDLTVAPKLRDCLLSLVENVLDVVDVASKVIEELDLLVETSFSGPEAQRVISMIDEVCDVEHHADEVQRKVTRNFLAHEDRFTPGELWLWLKIVAKTGDIANYAERMCNRVRLFLSK</sequence>